<evidence type="ECO:0000313" key="2">
    <source>
        <dbReference type="EMBL" id="ROR74252.1"/>
    </source>
</evidence>
<name>A0A3N2BG70_9MICO</name>
<proteinExistence type="predicted"/>
<feature type="transmembrane region" description="Helical" evidence="1">
    <location>
        <begin position="98"/>
        <end position="120"/>
    </location>
</feature>
<feature type="transmembrane region" description="Helical" evidence="1">
    <location>
        <begin position="6"/>
        <end position="29"/>
    </location>
</feature>
<reference evidence="2 3" key="1">
    <citation type="submission" date="2018-11" db="EMBL/GenBank/DDBJ databases">
        <title>Sequencing the genomes of 1000 actinobacteria strains.</title>
        <authorList>
            <person name="Klenk H.-P."/>
        </authorList>
    </citation>
    <scope>NUCLEOTIDE SEQUENCE [LARGE SCALE GENOMIC DNA]</scope>
    <source>
        <strain evidence="2 3">DSM 11294</strain>
    </source>
</reference>
<keyword evidence="1" id="KW-0472">Membrane</keyword>
<evidence type="ECO:0000313" key="3">
    <source>
        <dbReference type="Proteomes" id="UP000280668"/>
    </source>
</evidence>
<keyword evidence="1" id="KW-0812">Transmembrane</keyword>
<dbReference type="Proteomes" id="UP000280668">
    <property type="component" value="Unassembled WGS sequence"/>
</dbReference>
<dbReference type="AlphaFoldDB" id="A0A3N2BG70"/>
<comment type="caution">
    <text evidence="2">The sequence shown here is derived from an EMBL/GenBank/DDBJ whole genome shotgun (WGS) entry which is preliminary data.</text>
</comment>
<accession>A0A3N2BG70</accession>
<evidence type="ECO:0000256" key="1">
    <source>
        <dbReference type="SAM" id="Phobius"/>
    </source>
</evidence>
<dbReference type="EMBL" id="RKHK01000001">
    <property type="protein sequence ID" value="ROR74252.1"/>
    <property type="molecule type" value="Genomic_DNA"/>
</dbReference>
<keyword evidence="3" id="KW-1185">Reference proteome</keyword>
<protein>
    <submittedName>
        <fullName evidence="2">Uncharacterized protein</fullName>
    </submittedName>
</protein>
<dbReference type="OrthoDB" id="3388334at2"/>
<gene>
    <name evidence="2" type="ORF">EDD31_2656</name>
</gene>
<feature type="transmembrane region" description="Helical" evidence="1">
    <location>
        <begin position="50"/>
        <end position="78"/>
    </location>
</feature>
<organism evidence="2 3">
    <name type="scientific">Bogoriella caseilytica</name>
    <dbReference type="NCBI Taxonomy" id="56055"/>
    <lineage>
        <taxon>Bacteria</taxon>
        <taxon>Bacillati</taxon>
        <taxon>Actinomycetota</taxon>
        <taxon>Actinomycetes</taxon>
        <taxon>Micrococcales</taxon>
        <taxon>Bogoriellaceae</taxon>
        <taxon>Bogoriella</taxon>
    </lineage>
</organism>
<keyword evidence="1" id="KW-1133">Transmembrane helix</keyword>
<sequence length="121" mass="12520">MDLLLNTAVVVGALLVSALAGWAVVALLLRVIEPDPALPGLLRGGTWIGILERVAITGAILGGVPEAVAVIIAIKGLGRYPELRATDADQRGPAAERFIIGTLASYVWAALIAVLAGMMLR</sequence>
<dbReference type="RefSeq" id="WP_123304566.1">
    <property type="nucleotide sequence ID" value="NZ_RKHK01000001.1"/>
</dbReference>